<sequence length="640" mass="69395">MERTTRTAVWGRLAAVLLLLWALVGGLPADPALAGRAVAALSAVDPGCPPVTADGQVVYGCNELSRNLQKARLWLQQNKPRGTTDKLFKNASGSNYAIAKLRDGTYIIGYSDSVAHSEERLIDQMNGKSQRIVFDPATGRVSYQAPRASPIVEGFSELEPCANKCDPKLRALGLREKFTYSWQWNGRPGDSADEIKAIRDRANNAKTGYKPLALKQLKANGAPGRINIPENIESGVGRSAQRITGPGRPGGIDFSAVQLRYVSDGATGNTYSFKAPTTPGKPSTDGAGAIYDAYTAMNVWMTVQPSKFWVNLNPDEPDRIIDADLAQTDAGRVLLESDLTLKESGTKLLDPNQPIGKEFWARMQAAGLEKFCKRDWIVPKQATVRESGSELYILDAPLEVKSEGADFQMPGSDFTCPGDSKQASEIYRAVIVPELTRLVNESPEYVDLRRVYISRVAAEWYRQRMAKNGTAEDFGIDSNNVDTLEAIKPWDPKDVYNKYLKELNSVTYTTPDGFVVTAGGVDFTQPVKVKPLNDNDFTQQYPALPSTVQKSLTEVARTTDEKDAFNGGADRVPAITKPPSASPSPGGTAGGSHGNNGGQGGGLPITGAPVFAIAVIGVALILFGLVAVWRTRRVRWVAKR</sequence>
<evidence type="ECO:0000256" key="2">
    <source>
        <dbReference type="SAM" id="Phobius"/>
    </source>
</evidence>
<accession>A0ABW2I3P0</accession>
<evidence type="ECO:0000313" key="4">
    <source>
        <dbReference type="Proteomes" id="UP001596548"/>
    </source>
</evidence>
<dbReference type="Pfam" id="PF14440">
    <property type="entry name" value="XOO_2897-deam"/>
    <property type="match status" value="1"/>
</dbReference>
<feature type="transmembrane region" description="Helical" evidence="2">
    <location>
        <begin position="610"/>
        <end position="629"/>
    </location>
</feature>
<dbReference type="Proteomes" id="UP001596548">
    <property type="component" value="Unassembled WGS sequence"/>
</dbReference>
<reference evidence="4" key="1">
    <citation type="journal article" date="2019" name="Int. J. Syst. Evol. Microbiol.">
        <title>The Global Catalogue of Microorganisms (GCM) 10K type strain sequencing project: providing services to taxonomists for standard genome sequencing and annotation.</title>
        <authorList>
            <consortium name="The Broad Institute Genomics Platform"/>
            <consortium name="The Broad Institute Genome Sequencing Center for Infectious Disease"/>
            <person name="Wu L."/>
            <person name="Ma J."/>
        </authorList>
    </citation>
    <scope>NUCLEOTIDE SEQUENCE [LARGE SCALE GENOMIC DNA]</scope>
    <source>
        <strain evidence="4">XZYJT-10</strain>
    </source>
</reference>
<dbReference type="InterPro" id="IPR032722">
    <property type="entry name" value="Deaminase_XOO_2897"/>
</dbReference>
<gene>
    <name evidence="3" type="ORF">ACFQS1_36410</name>
</gene>
<keyword evidence="2" id="KW-1133">Transmembrane helix</keyword>
<proteinExistence type="predicted"/>
<organism evidence="3 4">
    <name type="scientific">Paractinoplanes rhizophilus</name>
    <dbReference type="NCBI Taxonomy" id="1416877"/>
    <lineage>
        <taxon>Bacteria</taxon>
        <taxon>Bacillati</taxon>
        <taxon>Actinomycetota</taxon>
        <taxon>Actinomycetes</taxon>
        <taxon>Micromonosporales</taxon>
        <taxon>Micromonosporaceae</taxon>
        <taxon>Paractinoplanes</taxon>
    </lineage>
</organism>
<keyword evidence="4" id="KW-1185">Reference proteome</keyword>
<comment type="caution">
    <text evidence="3">The sequence shown here is derived from an EMBL/GenBank/DDBJ whole genome shotgun (WGS) entry which is preliminary data.</text>
</comment>
<protein>
    <submittedName>
        <fullName evidence="3">Nucleic acid/nucleotide deaminase domain-containing protein</fullName>
    </submittedName>
</protein>
<feature type="region of interest" description="Disordered" evidence="1">
    <location>
        <begin position="563"/>
        <end position="600"/>
    </location>
</feature>
<dbReference type="RefSeq" id="WP_378976847.1">
    <property type="nucleotide sequence ID" value="NZ_JBHTBJ010000052.1"/>
</dbReference>
<keyword evidence="2" id="KW-0472">Membrane</keyword>
<name>A0ABW2I3P0_9ACTN</name>
<evidence type="ECO:0000313" key="3">
    <source>
        <dbReference type="EMBL" id="MFC7279477.1"/>
    </source>
</evidence>
<keyword evidence="2" id="KW-0812">Transmembrane</keyword>
<feature type="compositionally biased region" description="Gly residues" evidence="1">
    <location>
        <begin position="587"/>
        <end position="600"/>
    </location>
</feature>
<dbReference type="EMBL" id="JBHTBJ010000052">
    <property type="protein sequence ID" value="MFC7279477.1"/>
    <property type="molecule type" value="Genomic_DNA"/>
</dbReference>
<evidence type="ECO:0000256" key="1">
    <source>
        <dbReference type="SAM" id="MobiDB-lite"/>
    </source>
</evidence>